<dbReference type="RefSeq" id="XP_016292015.1">
    <property type="nucleotide sequence ID" value="XM_016436571.1"/>
</dbReference>
<organism evidence="15 16">
    <name type="scientific">Kalmanozyma brasiliensis (strain GHG001)</name>
    <name type="common">Yeast</name>
    <name type="synonym">Pseudozyma brasiliensis</name>
    <dbReference type="NCBI Taxonomy" id="1365824"/>
    <lineage>
        <taxon>Eukaryota</taxon>
        <taxon>Fungi</taxon>
        <taxon>Dikarya</taxon>
        <taxon>Basidiomycota</taxon>
        <taxon>Ustilaginomycotina</taxon>
        <taxon>Ustilaginomycetes</taxon>
        <taxon>Ustilaginales</taxon>
        <taxon>Ustilaginaceae</taxon>
        <taxon>Kalmanozyma</taxon>
    </lineage>
</organism>
<protein>
    <recommendedName>
        <fullName evidence="3">Protein CASP</fullName>
    </recommendedName>
</protein>
<evidence type="ECO:0000259" key="14">
    <source>
        <dbReference type="Pfam" id="PF25398"/>
    </source>
</evidence>
<evidence type="ECO:0000256" key="7">
    <source>
        <dbReference type="ARBA" id="ARBA00023034"/>
    </source>
</evidence>
<evidence type="ECO:0000256" key="8">
    <source>
        <dbReference type="ARBA" id="ARBA00023054"/>
    </source>
</evidence>
<evidence type="ECO:0000256" key="10">
    <source>
        <dbReference type="SAM" id="Coils"/>
    </source>
</evidence>
<evidence type="ECO:0000259" key="13">
    <source>
        <dbReference type="Pfam" id="PF08172"/>
    </source>
</evidence>
<accession>V5E9L6</accession>
<feature type="coiled-coil region" evidence="10">
    <location>
        <begin position="437"/>
        <end position="471"/>
    </location>
</feature>
<feature type="coiled-coil region" evidence="10">
    <location>
        <begin position="539"/>
        <end position="573"/>
    </location>
</feature>
<reference evidence="16" key="1">
    <citation type="journal article" date="2013" name="Genome Announc.">
        <title>Draft genome sequence of Pseudozyma brasiliensis sp. nov. strain GHG001, a high producer of endo-1,4-xylanase isolated from an insect pest of sugarcane.</title>
        <authorList>
            <person name="Oliveira J.V.D.C."/>
            <person name="dos Santos R.A.C."/>
            <person name="Borges T.A."/>
            <person name="Riano-Pachon D.M."/>
            <person name="Goldman G.H."/>
        </authorList>
    </citation>
    <scope>NUCLEOTIDE SEQUENCE [LARGE SCALE GENOMIC DNA]</scope>
    <source>
        <strain evidence="16">GHG001</strain>
    </source>
</reference>
<feature type="region of interest" description="Disordered" evidence="11">
    <location>
        <begin position="498"/>
        <end position="537"/>
    </location>
</feature>
<comment type="similarity">
    <text evidence="2">Belongs to the CASP family.</text>
</comment>
<feature type="compositionally biased region" description="Low complexity" evidence="11">
    <location>
        <begin position="511"/>
        <end position="525"/>
    </location>
</feature>
<dbReference type="Pfam" id="PF08172">
    <property type="entry name" value="CASP_C"/>
    <property type="match status" value="1"/>
</dbReference>
<evidence type="ECO:0000256" key="12">
    <source>
        <dbReference type="SAM" id="Phobius"/>
    </source>
</evidence>
<evidence type="ECO:0000256" key="11">
    <source>
        <dbReference type="SAM" id="MobiDB-lite"/>
    </source>
</evidence>
<dbReference type="Proteomes" id="UP000019377">
    <property type="component" value="Unassembled WGS sequence"/>
</dbReference>
<gene>
    <name evidence="15" type="ORF">PSEUBRA_SCAF22g00004</name>
</gene>
<feature type="region of interest" description="Disordered" evidence="11">
    <location>
        <begin position="1"/>
        <end position="27"/>
    </location>
</feature>
<evidence type="ECO:0000256" key="1">
    <source>
        <dbReference type="ARBA" id="ARBA00004409"/>
    </source>
</evidence>
<dbReference type="InterPro" id="IPR057476">
    <property type="entry name" value="Cux_N"/>
</dbReference>
<keyword evidence="8 10" id="KW-0175">Coiled coil</keyword>
<comment type="subcellular location">
    <subcellularLocation>
        <location evidence="1">Golgi apparatus membrane</location>
        <topology evidence="1">Single-pass type IV membrane protein</topology>
    </subcellularLocation>
</comment>
<dbReference type="eggNOG" id="KOG0963">
    <property type="taxonomic scope" value="Eukaryota"/>
</dbReference>
<dbReference type="HOGENOM" id="CLU_016758_0_0_1"/>
<feature type="transmembrane region" description="Helical" evidence="12">
    <location>
        <begin position="660"/>
        <end position="678"/>
    </location>
</feature>
<feature type="domain" description="CASP C-terminal" evidence="13">
    <location>
        <begin position="446"/>
        <end position="683"/>
    </location>
</feature>
<dbReference type="PANTHER" id="PTHR14043">
    <property type="entry name" value="CCAAT DISPLACEMENT PROTEIN-RELATED"/>
    <property type="match status" value="1"/>
</dbReference>
<evidence type="ECO:0000256" key="2">
    <source>
        <dbReference type="ARBA" id="ARBA00006415"/>
    </source>
</evidence>
<sequence length="695" mass="77290">MAAAPPPSAAPYTISSDGAGAGPSRPPIDFSAALTTWRTLNLPSLQATLNTVAPTLLSSQKSAVASRKLLADQTREFKKQPDAGKLESFKPLLKSYQAEIDVLTKRSKVAENAFLQLQGAIGEAPDPYPLLEIVLEQAASLNDLETLRKENARLKEDLTKTSSEAEASKARESENATLQQKLVSLEQDFDSRLQQRSSALESELSAKWDERIRNLKSREADLTKSLHVAQEQLQLLKSRDESATARLLEKGPGEDASSGNGNFAEVEMLSRDLERAQARVENVERRNEQLRVEIEGVKSGRQESESLRKLEIEASEKDRKLAQMQSMLEHQKKQSEELAKQITTAREDKSKAHAEKQAELDALRLKLQQRGDYDEIKRELDIVKAVHFNVEDEEEGDAINGDGDQSFVRRAADSLEGRLLEKNKRLEDRLATMRVANAELSTSLTQLNADLAQLRQDHSHLKSLNEKLEVDLASVGRDRRPTKGVAAMSAEEALREMESLEAQASQPRTITPSAAPRASPSTPSADSNEGILPIVTSQRDRFRARNAELEEELRRQSSTISELRGEIKTLQTDNLGLYEKVRYLQSYGPTTSREAVIPMGVAARSVGEGDKYRARYEEAMNPFAAFRGQERSRALSQLNPLEKALHVLTRVVMSHRRMRVFFMAYAIALHLLVFGMLLEVSSTSSADTCALPKSK</sequence>
<dbReference type="GO" id="GO:0000139">
    <property type="term" value="C:Golgi membrane"/>
    <property type="evidence" value="ECO:0007669"/>
    <property type="project" value="UniProtKB-SubCell"/>
</dbReference>
<evidence type="ECO:0000256" key="3">
    <source>
        <dbReference type="ARBA" id="ARBA00018691"/>
    </source>
</evidence>
<dbReference type="OMA" id="WQQEGFN"/>
<evidence type="ECO:0000313" key="15">
    <source>
        <dbReference type="EMBL" id="EST07026.1"/>
    </source>
</evidence>
<keyword evidence="7" id="KW-0333">Golgi apparatus</keyword>
<dbReference type="GO" id="GO:0006891">
    <property type="term" value="P:intra-Golgi vesicle-mediated transport"/>
    <property type="evidence" value="ECO:0007669"/>
    <property type="project" value="InterPro"/>
</dbReference>
<keyword evidence="6 12" id="KW-1133">Transmembrane helix</keyword>
<dbReference type="EMBL" id="KI545865">
    <property type="protein sequence ID" value="EST07026.1"/>
    <property type="molecule type" value="Genomic_DNA"/>
</dbReference>
<dbReference type="Pfam" id="PF25398">
    <property type="entry name" value="CUX1_N"/>
    <property type="match status" value="1"/>
</dbReference>
<evidence type="ECO:0000313" key="16">
    <source>
        <dbReference type="Proteomes" id="UP000019377"/>
    </source>
</evidence>
<keyword evidence="16" id="KW-1185">Reference proteome</keyword>
<evidence type="ECO:0000256" key="6">
    <source>
        <dbReference type="ARBA" id="ARBA00022989"/>
    </source>
</evidence>
<dbReference type="STRING" id="1365824.V5E9L6"/>
<dbReference type="InterPro" id="IPR012955">
    <property type="entry name" value="CASP_C"/>
</dbReference>
<keyword evidence="9 12" id="KW-0472">Membrane</keyword>
<keyword evidence="5 12" id="KW-0812">Transmembrane</keyword>
<evidence type="ECO:0000256" key="5">
    <source>
        <dbReference type="ARBA" id="ARBA00022692"/>
    </source>
</evidence>
<evidence type="ECO:0000256" key="9">
    <source>
        <dbReference type="ARBA" id="ARBA00023136"/>
    </source>
</evidence>
<evidence type="ECO:0000256" key="4">
    <source>
        <dbReference type="ARBA" id="ARBA00022448"/>
    </source>
</evidence>
<dbReference type="PANTHER" id="PTHR14043:SF2">
    <property type="entry name" value="HOMEOBOX PROTEIN CUT"/>
    <property type="match status" value="1"/>
</dbReference>
<keyword evidence="4" id="KW-0813">Transport</keyword>
<feature type="domain" description="Cux N-terminal" evidence="14">
    <location>
        <begin position="29"/>
        <end position="137"/>
    </location>
</feature>
<dbReference type="AlphaFoldDB" id="V5E9L6"/>
<dbReference type="GeneID" id="27419213"/>
<dbReference type="OrthoDB" id="10257567at2759"/>
<name>V5E9L6_KALBG</name>
<proteinExistence type="inferred from homology"/>
<feature type="coiled-coil region" evidence="10">
    <location>
        <begin position="137"/>
        <end position="188"/>
    </location>
</feature>
<feature type="coiled-coil region" evidence="10">
    <location>
        <begin position="266"/>
        <end position="366"/>
    </location>
</feature>